<dbReference type="Gene3D" id="3.40.190.100">
    <property type="entry name" value="Glycine betaine-binding periplasmic protein, domain 2"/>
    <property type="match status" value="1"/>
</dbReference>
<dbReference type="PATRIC" id="fig|1486262.3.peg.1958"/>
<dbReference type="STRING" id="1486262.TM49_09455"/>
<evidence type="ECO:0000313" key="2">
    <source>
        <dbReference type="EMBL" id="AJY45853.1"/>
    </source>
</evidence>
<proteinExistence type="predicted"/>
<accession>A0A0D5LRA1</accession>
<feature type="domain" description="ABC-type glycine betaine transport system substrate-binding" evidence="1">
    <location>
        <begin position="4"/>
        <end position="236"/>
    </location>
</feature>
<dbReference type="Gene3D" id="3.40.190.10">
    <property type="entry name" value="Periplasmic binding protein-like II"/>
    <property type="match status" value="1"/>
</dbReference>
<dbReference type="EMBL" id="CP010803">
    <property type="protein sequence ID" value="AJY45853.1"/>
    <property type="molecule type" value="Genomic_DNA"/>
</dbReference>
<dbReference type="GO" id="GO:0022857">
    <property type="term" value="F:transmembrane transporter activity"/>
    <property type="evidence" value="ECO:0007669"/>
    <property type="project" value="InterPro"/>
</dbReference>
<dbReference type="RefSeq" id="WP_045680808.1">
    <property type="nucleotide sequence ID" value="NZ_CP010803.1"/>
</dbReference>
<dbReference type="GO" id="GO:0043190">
    <property type="term" value="C:ATP-binding cassette (ABC) transporter complex"/>
    <property type="evidence" value="ECO:0007669"/>
    <property type="project" value="InterPro"/>
</dbReference>
<reference evidence="2 3" key="1">
    <citation type="journal article" date="2015" name="Genome Announc.">
        <title>Complete genome sequence of Martelella endophytica YC6887, which has antifungal activity associated with a halophyte.</title>
        <authorList>
            <person name="Khan A."/>
            <person name="Khan H."/>
            <person name="Chung E.J."/>
            <person name="Hossain M.T."/>
            <person name="Chung Y.R."/>
        </authorList>
    </citation>
    <scope>NUCLEOTIDE SEQUENCE [LARGE SCALE GENOMIC DNA]</scope>
    <source>
        <strain evidence="2">YC6887</strain>
    </source>
</reference>
<gene>
    <name evidence="2" type="ORF">TM49_09455</name>
</gene>
<dbReference type="Pfam" id="PF04069">
    <property type="entry name" value="OpuAC"/>
    <property type="match status" value="1"/>
</dbReference>
<name>A0A0D5LRA1_MAREN</name>
<evidence type="ECO:0000313" key="3">
    <source>
        <dbReference type="Proteomes" id="UP000032611"/>
    </source>
</evidence>
<protein>
    <submittedName>
        <fullName evidence="2">Glycine/betaine ABC transporter substrate-binding protein</fullName>
    </submittedName>
</protein>
<organism evidence="2 3">
    <name type="scientific">Martelella endophytica</name>
    <dbReference type="NCBI Taxonomy" id="1486262"/>
    <lineage>
        <taxon>Bacteria</taxon>
        <taxon>Pseudomonadati</taxon>
        <taxon>Pseudomonadota</taxon>
        <taxon>Alphaproteobacteria</taxon>
        <taxon>Hyphomicrobiales</taxon>
        <taxon>Aurantimonadaceae</taxon>
        <taxon>Martelella</taxon>
    </lineage>
</organism>
<dbReference type="SUPFAM" id="SSF53850">
    <property type="entry name" value="Periplasmic binding protein-like II"/>
    <property type="match status" value="1"/>
</dbReference>
<sequence>MPIPLKVGHIDLSFHDASAHEVERILKENGHVIESDTGPHEEMFKRLGRAEIDILVSAWLPASHDVYLSPIEADVTKITVLYEPYCIWGVPDYVPREIAGVADLLRPLALSRMDRLIQGINPGAGISRFSKAIVEAYGLGQAGYHFETGTEADCFDRFEDAYARREWLIIPLWHPQYLHHRYDIRALEEPRGLLGGRDKATLVIRNDALGRIAPTALERLSGLYLGNARVSALDDELHLAS</sequence>
<evidence type="ECO:0000259" key="1">
    <source>
        <dbReference type="Pfam" id="PF04069"/>
    </source>
</evidence>
<dbReference type="KEGG" id="mey:TM49_09455"/>
<dbReference type="Proteomes" id="UP000032611">
    <property type="component" value="Chromosome"/>
</dbReference>
<dbReference type="AlphaFoldDB" id="A0A0D5LRA1"/>
<dbReference type="OrthoDB" id="9787902at2"/>
<dbReference type="HOGENOM" id="CLU_008673_1_2_5"/>
<dbReference type="InterPro" id="IPR007210">
    <property type="entry name" value="ABC_Gly_betaine_transp_sub-bd"/>
</dbReference>
<keyword evidence="3" id="KW-1185">Reference proteome</keyword>